<evidence type="ECO:0000313" key="9">
    <source>
        <dbReference type="EMBL" id="MEK8128628.1"/>
    </source>
</evidence>
<dbReference type="EMBL" id="JBBPCC010000006">
    <property type="protein sequence ID" value="MEK8128628.1"/>
    <property type="molecule type" value="Genomic_DNA"/>
</dbReference>
<comment type="caution">
    <text evidence="9">The sequence shown here is derived from an EMBL/GenBank/DDBJ whole genome shotgun (WGS) entry which is preliminary data.</text>
</comment>
<dbReference type="InterPro" id="IPR006741">
    <property type="entry name" value="AgrB"/>
</dbReference>
<keyword evidence="2" id="KW-0673">Quorum sensing</keyword>
<gene>
    <name evidence="9" type="ORF">WMW72_11995</name>
</gene>
<dbReference type="Pfam" id="PF04647">
    <property type="entry name" value="AgrB"/>
    <property type="match status" value="1"/>
</dbReference>
<evidence type="ECO:0000256" key="7">
    <source>
        <dbReference type="ARBA" id="ARBA00023136"/>
    </source>
</evidence>
<accession>A0ABU9DKM6</accession>
<keyword evidence="4 8" id="KW-0812">Transmembrane</keyword>
<name>A0ABU9DKM6_9BACL</name>
<keyword evidence="5" id="KW-0378">Hydrolase</keyword>
<protein>
    <submittedName>
        <fullName evidence="9">Accessory gene regulator B family protein</fullName>
    </submittedName>
</protein>
<keyword evidence="1" id="KW-1003">Cell membrane</keyword>
<keyword evidence="7 8" id="KW-0472">Membrane</keyword>
<feature type="transmembrane region" description="Helical" evidence="8">
    <location>
        <begin position="130"/>
        <end position="156"/>
    </location>
</feature>
<evidence type="ECO:0000256" key="6">
    <source>
        <dbReference type="ARBA" id="ARBA00022989"/>
    </source>
</evidence>
<evidence type="ECO:0000256" key="2">
    <source>
        <dbReference type="ARBA" id="ARBA00022654"/>
    </source>
</evidence>
<keyword evidence="3" id="KW-0645">Protease</keyword>
<evidence type="ECO:0000313" key="10">
    <source>
        <dbReference type="Proteomes" id="UP001469365"/>
    </source>
</evidence>
<dbReference type="Proteomes" id="UP001469365">
    <property type="component" value="Unassembled WGS sequence"/>
</dbReference>
<keyword evidence="10" id="KW-1185">Reference proteome</keyword>
<evidence type="ECO:0000256" key="4">
    <source>
        <dbReference type="ARBA" id="ARBA00022692"/>
    </source>
</evidence>
<dbReference type="RefSeq" id="WP_341415706.1">
    <property type="nucleotide sequence ID" value="NZ_JBBPCC010000006.1"/>
</dbReference>
<evidence type="ECO:0000256" key="8">
    <source>
        <dbReference type="SAM" id="Phobius"/>
    </source>
</evidence>
<proteinExistence type="predicted"/>
<sequence>MKDPIDYLSDGIAGAIKRANPEETVDKEVMSYALSLGINMVLTIGLFLLVGYLTNNFILSVGILIVFAVMRTLAKGIHIKSLTLCVIVTVTMLIMVLLIQWPSVISIPAIIAVVLLVLIKSPVNWIRKSTAIVVAAICFTIGDIHLVVACLCQAITLVPLRR</sequence>
<feature type="transmembrane region" description="Helical" evidence="8">
    <location>
        <begin position="57"/>
        <end position="74"/>
    </location>
</feature>
<organism evidence="9 10">
    <name type="scientific">Paenibacillus filicis</name>
    <dbReference type="NCBI Taxonomy" id="669464"/>
    <lineage>
        <taxon>Bacteria</taxon>
        <taxon>Bacillati</taxon>
        <taxon>Bacillota</taxon>
        <taxon>Bacilli</taxon>
        <taxon>Bacillales</taxon>
        <taxon>Paenibacillaceae</taxon>
        <taxon>Paenibacillus</taxon>
    </lineage>
</organism>
<evidence type="ECO:0000256" key="1">
    <source>
        <dbReference type="ARBA" id="ARBA00022475"/>
    </source>
</evidence>
<keyword evidence="6 8" id="KW-1133">Transmembrane helix</keyword>
<feature type="transmembrane region" description="Helical" evidence="8">
    <location>
        <begin position="81"/>
        <end position="99"/>
    </location>
</feature>
<evidence type="ECO:0000256" key="3">
    <source>
        <dbReference type="ARBA" id="ARBA00022670"/>
    </source>
</evidence>
<reference evidence="9 10" key="1">
    <citation type="submission" date="2024-04" db="EMBL/GenBank/DDBJ databases">
        <title>draft genome sequnece of Paenibacillus filicis.</title>
        <authorList>
            <person name="Kim D.-U."/>
        </authorList>
    </citation>
    <scope>NUCLEOTIDE SEQUENCE [LARGE SCALE GENOMIC DNA]</scope>
    <source>
        <strain evidence="9 10">KACC14197</strain>
    </source>
</reference>
<feature type="transmembrane region" description="Helical" evidence="8">
    <location>
        <begin position="105"/>
        <end position="123"/>
    </location>
</feature>
<evidence type="ECO:0000256" key="5">
    <source>
        <dbReference type="ARBA" id="ARBA00022801"/>
    </source>
</evidence>